<sequence>MKKGHEVILNGTILTGEDLDIVKGNLIVREGKIRRIEESTVGSEIIIPSFINAHTHLGDSFAKDIPFKNLREAVTPPDGLKHKLLNITSEHIILESMKESIIDMVKCGTGLFMDFREGGITGLNLLKKALSNSIDAFILGRPVNEKEIDEILKKADGIGMSSTNDHEEEYLIRCIEHTKKFGKKFAIHAGELDDSDIDPAIDLGADILIHLTHADKKQLKKIKDLGITVVVCPRSNFVTGVGIPPIKNMLDLGIDAIVGTDNVMFNSLNIFSELEFISKIFYRDNDKNVLKMATSNINRLLKDHGTISEGGCANLMVIDGGSPNLNRSKDLYRSIVRRARPDDIKMIIHKNTVLKKYF</sequence>
<dbReference type="Gene3D" id="2.30.40.10">
    <property type="entry name" value="Urease, subunit C, domain 1"/>
    <property type="match status" value="1"/>
</dbReference>
<dbReference type="PANTHER" id="PTHR43794:SF5">
    <property type="entry name" value="CHLOROHYDROLASE FAMILY PROTEIN"/>
    <property type="match status" value="1"/>
</dbReference>
<dbReference type="SUPFAM" id="SSF51556">
    <property type="entry name" value="Metallo-dependent hydrolases"/>
    <property type="match status" value="1"/>
</dbReference>
<accession>A0A520KSP5</accession>
<dbReference type="InterPro" id="IPR050287">
    <property type="entry name" value="MTA/SAH_deaminase"/>
</dbReference>
<dbReference type="Proteomes" id="UP000317158">
    <property type="component" value="Unassembled WGS sequence"/>
</dbReference>
<evidence type="ECO:0000259" key="1">
    <source>
        <dbReference type="Pfam" id="PF01979"/>
    </source>
</evidence>
<comment type="caution">
    <text evidence="2">The sequence shown here is derived from an EMBL/GenBank/DDBJ whole genome shotgun (WGS) entry which is preliminary data.</text>
</comment>
<name>A0A520KSP5_METT2</name>
<organism evidence="2 3">
    <name type="scientific">Methanoliparum thermophilum</name>
    <dbReference type="NCBI Taxonomy" id="2491083"/>
    <lineage>
        <taxon>Archaea</taxon>
        <taxon>Methanobacteriati</taxon>
        <taxon>Methanobacteriota</taxon>
        <taxon>Candidatus Methanoliparia</taxon>
        <taxon>Candidatus Methanoliparales</taxon>
        <taxon>Candidatus Methanoliparaceae</taxon>
        <taxon>Candidatus Methanoliparum</taxon>
    </lineage>
</organism>
<proteinExistence type="predicted"/>
<dbReference type="InterPro" id="IPR011059">
    <property type="entry name" value="Metal-dep_hydrolase_composite"/>
</dbReference>
<dbReference type="AlphaFoldDB" id="A0A520KSP5"/>
<dbReference type="InterPro" id="IPR032466">
    <property type="entry name" value="Metal_Hydrolase"/>
</dbReference>
<dbReference type="GO" id="GO:0016810">
    <property type="term" value="F:hydrolase activity, acting on carbon-nitrogen (but not peptide) bonds"/>
    <property type="evidence" value="ECO:0007669"/>
    <property type="project" value="InterPro"/>
</dbReference>
<protein>
    <recommendedName>
        <fullName evidence="1">Amidohydrolase-related domain-containing protein</fullName>
    </recommendedName>
</protein>
<dbReference type="Gene3D" id="3.20.20.140">
    <property type="entry name" value="Metal-dependent hydrolases"/>
    <property type="match status" value="1"/>
</dbReference>
<evidence type="ECO:0000313" key="2">
    <source>
        <dbReference type="EMBL" id="RZN64932.1"/>
    </source>
</evidence>
<dbReference type="PANTHER" id="PTHR43794">
    <property type="entry name" value="AMINOHYDROLASE SSNA-RELATED"/>
    <property type="match status" value="1"/>
</dbReference>
<dbReference type="EMBL" id="RXIF01000004">
    <property type="protein sequence ID" value="RZN64932.1"/>
    <property type="molecule type" value="Genomic_DNA"/>
</dbReference>
<feature type="domain" description="Amidohydrolase-related" evidence="1">
    <location>
        <begin position="45"/>
        <end position="348"/>
    </location>
</feature>
<gene>
    <name evidence="2" type="ORF">EF806_02500</name>
</gene>
<dbReference type="NCBIfam" id="NF005552">
    <property type="entry name" value="PRK07213.1"/>
    <property type="match status" value="1"/>
</dbReference>
<dbReference type="InterPro" id="IPR006680">
    <property type="entry name" value="Amidohydro-rel"/>
</dbReference>
<evidence type="ECO:0000313" key="3">
    <source>
        <dbReference type="Proteomes" id="UP000317158"/>
    </source>
</evidence>
<dbReference type="Pfam" id="PF01979">
    <property type="entry name" value="Amidohydro_1"/>
    <property type="match status" value="1"/>
</dbReference>
<dbReference type="SUPFAM" id="SSF51338">
    <property type="entry name" value="Composite domain of metallo-dependent hydrolases"/>
    <property type="match status" value="1"/>
</dbReference>
<reference evidence="2 3" key="1">
    <citation type="journal article" date="2019" name="Nat. Microbiol.">
        <title>Wide diversity of methane and short-chain alkane metabolisms in uncultured archaea.</title>
        <authorList>
            <person name="Borrel G."/>
            <person name="Adam P.S."/>
            <person name="McKay L.J."/>
            <person name="Chen L.X."/>
            <person name="Sierra-Garcia I.N."/>
            <person name="Sieber C.M."/>
            <person name="Letourneur Q."/>
            <person name="Ghozlane A."/>
            <person name="Andersen G.L."/>
            <person name="Li W.J."/>
            <person name="Hallam S.J."/>
            <person name="Muyzer G."/>
            <person name="de Oliveira V.M."/>
            <person name="Inskeep W.P."/>
            <person name="Banfield J.F."/>
            <person name="Gribaldo S."/>
        </authorList>
    </citation>
    <scope>NUCLEOTIDE SEQUENCE [LARGE SCALE GENOMIC DNA]</scope>
    <source>
        <strain evidence="2">NM1a</strain>
    </source>
</reference>